<evidence type="ECO:0000313" key="2">
    <source>
        <dbReference type="EMBL" id="OJA43508.1"/>
    </source>
</evidence>
<feature type="compositionally biased region" description="Basic and acidic residues" evidence="1">
    <location>
        <begin position="325"/>
        <end position="336"/>
    </location>
</feature>
<dbReference type="InterPro" id="IPR016024">
    <property type="entry name" value="ARM-type_fold"/>
</dbReference>
<dbReference type="SUPFAM" id="SSF48371">
    <property type="entry name" value="ARM repeat"/>
    <property type="match status" value="1"/>
</dbReference>
<gene>
    <name evidence="2" type="ORF">BGV66_23925</name>
</gene>
<evidence type="ECO:0008006" key="4">
    <source>
        <dbReference type="Google" id="ProtNLM"/>
    </source>
</evidence>
<evidence type="ECO:0000256" key="1">
    <source>
        <dbReference type="SAM" id="MobiDB-lite"/>
    </source>
</evidence>
<proteinExistence type="predicted"/>
<dbReference type="EMBL" id="MEAU01000037">
    <property type="protein sequence ID" value="OJA43508.1"/>
    <property type="molecule type" value="Genomic_DNA"/>
</dbReference>
<reference evidence="3" key="1">
    <citation type="submission" date="2016-08" db="EMBL/GenBank/DDBJ databases">
        <title>Population biology and virulence potential of Burkholderia ubonensis.</title>
        <authorList>
            <person name="Price E.P."/>
            <person name="Currie B.J."/>
            <person name="Wagner D.M."/>
        </authorList>
    </citation>
    <scope>NUCLEOTIDE SEQUENCE [LARGE SCALE GENOMIC DNA]</scope>
    <source>
        <strain evidence="3">MSMB0103</strain>
    </source>
</reference>
<dbReference type="Proteomes" id="UP000183667">
    <property type="component" value="Unassembled WGS sequence"/>
</dbReference>
<sequence>MTDTYPKLVDHYVDRLAIGWRRRPALLARPASDFLDLATFDDRLSAAMEALRVSEAPARTHLYGLLNEDTVRPGALFAVALYALTVNDSPMWDACASLSVAVPTLRLPLFDALEWAPPSALLKTSIDRLPLVDRLRLVGLRYHDFDGIGESALADLQTRLDPEPDEIRAALQLLSHLGRADLAPAAQPYLRHGAPHVRLEAARILLLLATADHAPMAVEVLMALVSDADPELAEAATRCLVAHAPQSTDEVLAMLDGPATLRLRVKASGWSGRLAQVPTLMAHLGNRATARLAGTALTWITGSDPDLHGWHAPKPSMPSSDAVDGDDRLPASDPDKPLAWPDADAFTRWWHRAGSTFDAGSRHFLGAPLTAHWLAVVMTSGPLPFRHLAAEHWQRMTHGPLFPTNLPAHAQRTRFAGFFGEAS</sequence>
<feature type="region of interest" description="Disordered" evidence="1">
    <location>
        <begin position="309"/>
        <end position="337"/>
    </location>
</feature>
<dbReference type="Gene3D" id="1.25.10.10">
    <property type="entry name" value="Leucine-rich Repeat Variant"/>
    <property type="match status" value="1"/>
</dbReference>
<evidence type="ECO:0000313" key="3">
    <source>
        <dbReference type="Proteomes" id="UP000183667"/>
    </source>
</evidence>
<name>A0ABD6PYK8_9BURK</name>
<protein>
    <recommendedName>
        <fullName evidence="4">TIGR02270 family protein</fullName>
    </recommendedName>
</protein>
<dbReference type="InterPro" id="IPR011989">
    <property type="entry name" value="ARM-like"/>
</dbReference>
<organism evidence="2 3">
    <name type="scientific">Burkholderia ubonensis</name>
    <dbReference type="NCBI Taxonomy" id="101571"/>
    <lineage>
        <taxon>Bacteria</taxon>
        <taxon>Pseudomonadati</taxon>
        <taxon>Pseudomonadota</taxon>
        <taxon>Betaproteobacteria</taxon>
        <taxon>Burkholderiales</taxon>
        <taxon>Burkholderiaceae</taxon>
        <taxon>Burkholderia</taxon>
        <taxon>Burkholderia cepacia complex</taxon>
    </lineage>
</organism>
<dbReference type="AlphaFoldDB" id="A0ABD6PYK8"/>
<accession>A0ABD6PYK8</accession>
<comment type="caution">
    <text evidence="2">The sequence shown here is derived from an EMBL/GenBank/DDBJ whole genome shotgun (WGS) entry which is preliminary data.</text>
</comment>